<dbReference type="PANTHER" id="PTHR30348:SF4">
    <property type="entry name" value="DUF72 DOMAIN-CONTAINING PROTEIN"/>
    <property type="match status" value="1"/>
</dbReference>
<comment type="caution">
    <text evidence="1">The sequence shown here is derived from an EMBL/GenBank/DDBJ whole genome shotgun (WGS) entry which is preliminary data.</text>
</comment>
<gene>
    <name evidence="1" type="ORF">ENM42_02970</name>
</gene>
<proteinExistence type="predicted"/>
<evidence type="ECO:0000313" key="1">
    <source>
        <dbReference type="EMBL" id="HHR40770.1"/>
    </source>
</evidence>
<accession>A0A7C5U4B4</accession>
<organism evidence="1">
    <name type="scientific">Caldiarchaeum subterraneum</name>
    <dbReference type="NCBI Taxonomy" id="311458"/>
    <lineage>
        <taxon>Archaea</taxon>
        <taxon>Nitrososphaerota</taxon>
        <taxon>Candidatus Caldarchaeales</taxon>
        <taxon>Candidatus Caldarchaeaceae</taxon>
        <taxon>Candidatus Caldarchaeum</taxon>
    </lineage>
</organism>
<dbReference type="AlphaFoldDB" id="A0A7C5U4B4"/>
<dbReference type="InterPro" id="IPR002763">
    <property type="entry name" value="DUF72"/>
</dbReference>
<protein>
    <submittedName>
        <fullName evidence="1">DUF72 domain-containing protein</fullName>
    </submittedName>
</protein>
<dbReference type="InterPro" id="IPR036520">
    <property type="entry name" value="UPF0759_sf"/>
</dbReference>
<dbReference type="SUPFAM" id="SSF117396">
    <property type="entry name" value="TM1631-like"/>
    <property type="match status" value="1"/>
</dbReference>
<dbReference type="Pfam" id="PF01904">
    <property type="entry name" value="DUF72"/>
    <property type="match status" value="1"/>
</dbReference>
<dbReference type="EMBL" id="DRXS01000163">
    <property type="protein sequence ID" value="HHR40770.1"/>
    <property type="molecule type" value="Genomic_DNA"/>
</dbReference>
<dbReference type="Gene3D" id="3.20.20.410">
    <property type="entry name" value="Protein of unknown function UPF0759"/>
    <property type="match status" value="1"/>
</dbReference>
<sequence length="306" mass="34664">MSSTVLVGGGGWQYFIVPGKDRLHTYSLAFDFVEVNSSFYRKIPLSQATSWRRRVRPGFIFTVKCHQAVTHVHRLQPTDSAVDAFNHSIKICKTLNAPLLVVETPPTLKLTPFIVKQFFSSVRTEGVRVGLEIRGPASSDVLTAMQDLNIIHVTDLSRETPKYFDEEITYSRLFGKGVHNMYMFDDDEIREISRKADESSSKKVLLSFHGLRMYVDAARIKVFREKGVMAPVTRETGIDSVKAALADAVFPATKHELETRHGWKLFDLTVETRVRLASILSNIPDQTYTSLDNLLETIKLQLLTTR</sequence>
<reference evidence="1" key="1">
    <citation type="journal article" date="2020" name="mSystems">
        <title>Genome- and Community-Level Interaction Insights into Carbon Utilization and Element Cycling Functions of Hydrothermarchaeota in Hydrothermal Sediment.</title>
        <authorList>
            <person name="Zhou Z."/>
            <person name="Liu Y."/>
            <person name="Xu W."/>
            <person name="Pan J."/>
            <person name="Luo Z.H."/>
            <person name="Li M."/>
        </authorList>
    </citation>
    <scope>NUCLEOTIDE SEQUENCE [LARGE SCALE GENOMIC DNA]</scope>
    <source>
        <strain evidence="1">SpSt-1084</strain>
    </source>
</reference>
<dbReference type="PANTHER" id="PTHR30348">
    <property type="entry name" value="UNCHARACTERIZED PROTEIN YECE"/>
    <property type="match status" value="1"/>
</dbReference>
<name>A0A7C5U4B4_CALS0</name>